<feature type="transmembrane region" description="Helical" evidence="9">
    <location>
        <begin position="419"/>
        <end position="439"/>
    </location>
</feature>
<dbReference type="GeneID" id="20678524"/>
<feature type="transmembrane region" description="Helical" evidence="9">
    <location>
        <begin position="127"/>
        <end position="147"/>
    </location>
</feature>
<feature type="compositionally biased region" description="Basic and acidic residues" evidence="8">
    <location>
        <begin position="25"/>
        <end position="36"/>
    </location>
</feature>
<dbReference type="InterPro" id="IPR011701">
    <property type="entry name" value="MFS"/>
</dbReference>
<evidence type="ECO:0000256" key="3">
    <source>
        <dbReference type="ARBA" id="ARBA00022475"/>
    </source>
</evidence>
<evidence type="ECO:0000256" key="2">
    <source>
        <dbReference type="ARBA" id="ARBA00022448"/>
    </source>
</evidence>
<feature type="transmembrane region" description="Helical" evidence="9">
    <location>
        <begin position="451"/>
        <end position="475"/>
    </location>
</feature>
<dbReference type="GO" id="GO:0022857">
    <property type="term" value="F:transmembrane transporter activity"/>
    <property type="evidence" value="ECO:0007669"/>
    <property type="project" value="InterPro"/>
</dbReference>
<feature type="transmembrane region" description="Helical" evidence="9">
    <location>
        <begin position="392"/>
        <end position="413"/>
    </location>
</feature>
<dbReference type="AlphaFoldDB" id="W4KIK1"/>
<evidence type="ECO:0000256" key="5">
    <source>
        <dbReference type="ARBA" id="ARBA00022989"/>
    </source>
</evidence>
<dbReference type="InterPro" id="IPR036259">
    <property type="entry name" value="MFS_trans_sf"/>
</dbReference>
<keyword evidence="4 9" id="KW-0812">Transmembrane</keyword>
<evidence type="ECO:0000256" key="9">
    <source>
        <dbReference type="SAM" id="Phobius"/>
    </source>
</evidence>
<evidence type="ECO:0000256" key="8">
    <source>
        <dbReference type="SAM" id="MobiDB-lite"/>
    </source>
</evidence>
<name>W4KIK1_HETIT</name>
<feature type="transmembrane region" description="Helical" evidence="9">
    <location>
        <begin position="308"/>
        <end position="331"/>
    </location>
</feature>
<comment type="similarity">
    <text evidence="7">Belongs to the major facilitator superfamily. DHA1 family. Polyamines/proton antiporter (TC 2.A.1.2.16) subfamily.</text>
</comment>
<feature type="transmembrane region" description="Helical" evidence="9">
    <location>
        <begin position="487"/>
        <end position="507"/>
    </location>
</feature>
<keyword evidence="12" id="KW-1185">Reference proteome</keyword>
<protein>
    <submittedName>
        <fullName evidence="11">Major facilitator superfamily</fullName>
    </submittedName>
</protein>
<evidence type="ECO:0000256" key="1">
    <source>
        <dbReference type="ARBA" id="ARBA00004651"/>
    </source>
</evidence>
<dbReference type="CDD" id="cd17323">
    <property type="entry name" value="MFS_Tpo1_MDR_like"/>
    <property type="match status" value="1"/>
</dbReference>
<dbReference type="GO" id="GO:0005886">
    <property type="term" value="C:plasma membrane"/>
    <property type="evidence" value="ECO:0007669"/>
    <property type="project" value="UniProtKB-SubCell"/>
</dbReference>
<gene>
    <name evidence="11" type="ORF">HETIRDRAFT_60846</name>
</gene>
<dbReference type="InParanoid" id="W4KIK1"/>
<reference evidence="11 12" key="1">
    <citation type="journal article" date="2012" name="New Phytol.">
        <title>Insight into trade-off between wood decay and parasitism from the genome of a fungal forest pathogen.</title>
        <authorList>
            <person name="Olson A."/>
            <person name="Aerts A."/>
            <person name="Asiegbu F."/>
            <person name="Belbahri L."/>
            <person name="Bouzid O."/>
            <person name="Broberg A."/>
            <person name="Canback B."/>
            <person name="Coutinho P.M."/>
            <person name="Cullen D."/>
            <person name="Dalman K."/>
            <person name="Deflorio G."/>
            <person name="van Diepen L.T."/>
            <person name="Dunand C."/>
            <person name="Duplessis S."/>
            <person name="Durling M."/>
            <person name="Gonthier P."/>
            <person name="Grimwood J."/>
            <person name="Fossdal C.G."/>
            <person name="Hansson D."/>
            <person name="Henrissat B."/>
            <person name="Hietala A."/>
            <person name="Himmelstrand K."/>
            <person name="Hoffmeister D."/>
            <person name="Hogberg N."/>
            <person name="James T.Y."/>
            <person name="Karlsson M."/>
            <person name="Kohler A."/>
            <person name="Kues U."/>
            <person name="Lee Y.H."/>
            <person name="Lin Y.C."/>
            <person name="Lind M."/>
            <person name="Lindquist E."/>
            <person name="Lombard V."/>
            <person name="Lucas S."/>
            <person name="Lunden K."/>
            <person name="Morin E."/>
            <person name="Murat C."/>
            <person name="Park J."/>
            <person name="Raffaello T."/>
            <person name="Rouze P."/>
            <person name="Salamov A."/>
            <person name="Schmutz J."/>
            <person name="Solheim H."/>
            <person name="Stahlberg J."/>
            <person name="Velez H."/>
            <person name="de Vries R.P."/>
            <person name="Wiebenga A."/>
            <person name="Woodward S."/>
            <person name="Yakovlev I."/>
            <person name="Garbelotto M."/>
            <person name="Martin F."/>
            <person name="Grigoriev I.V."/>
            <person name="Stenlid J."/>
        </authorList>
    </citation>
    <scope>NUCLEOTIDE SEQUENCE [LARGE SCALE GENOMIC DNA]</scope>
    <source>
        <strain evidence="11 12">TC 32-1</strain>
    </source>
</reference>
<dbReference type="Pfam" id="PF07690">
    <property type="entry name" value="MFS_1"/>
    <property type="match status" value="1"/>
</dbReference>
<dbReference type="KEGG" id="hir:HETIRDRAFT_60846"/>
<dbReference type="PROSITE" id="PS50850">
    <property type="entry name" value="MFS"/>
    <property type="match status" value="1"/>
</dbReference>
<dbReference type="SUPFAM" id="SSF103473">
    <property type="entry name" value="MFS general substrate transporter"/>
    <property type="match status" value="1"/>
</dbReference>
<evidence type="ECO:0000313" key="11">
    <source>
        <dbReference type="EMBL" id="ETW85534.1"/>
    </source>
</evidence>
<accession>W4KIK1</accession>
<dbReference type="PANTHER" id="PTHR23502">
    <property type="entry name" value="MAJOR FACILITATOR SUPERFAMILY"/>
    <property type="match status" value="1"/>
</dbReference>
<evidence type="ECO:0000256" key="7">
    <source>
        <dbReference type="ARBA" id="ARBA00038459"/>
    </source>
</evidence>
<dbReference type="eggNOG" id="KOG0255">
    <property type="taxonomic scope" value="Eukaryota"/>
</dbReference>
<organism evidence="11 12">
    <name type="scientific">Heterobasidion irregulare (strain TC 32-1)</name>
    <dbReference type="NCBI Taxonomy" id="747525"/>
    <lineage>
        <taxon>Eukaryota</taxon>
        <taxon>Fungi</taxon>
        <taxon>Dikarya</taxon>
        <taxon>Basidiomycota</taxon>
        <taxon>Agaricomycotina</taxon>
        <taxon>Agaricomycetes</taxon>
        <taxon>Russulales</taxon>
        <taxon>Bondarzewiaceae</taxon>
        <taxon>Heterobasidion</taxon>
        <taxon>Heterobasidion annosum species complex</taxon>
    </lineage>
</organism>
<dbReference type="InterPro" id="IPR020846">
    <property type="entry name" value="MFS_dom"/>
</dbReference>
<dbReference type="FunFam" id="1.20.1250.20:FF:000011">
    <property type="entry name" value="MFS multidrug transporter, putative"/>
    <property type="match status" value="1"/>
</dbReference>
<keyword evidence="6 9" id="KW-0472">Membrane</keyword>
<proteinExistence type="inferred from homology"/>
<evidence type="ECO:0000256" key="6">
    <source>
        <dbReference type="ARBA" id="ARBA00023136"/>
    </source>
</evidence>
<sequence length="547" mass="59636">MPPETNTPHGPGEVPEPRAAPSASERARRAARHVEWDAAPDAVRPASASALAESSAPRYPGTGTRGDPFVVDWDLGDAENPYNWSTQRKWAITSQLALGTWTVSFSSSAYSGGMAYLKEEIPMSEEVVVLGISLYVLGFALGPRLVFLCTYSTYTLFHLGGALGHNVPTILTTRLLSGIFGSSPLTNAGGAISDIFNARERGVASAIYSTAPYLGPVIGPIVGGFVSQNPKLGWRFSFWLMFIFSAVTFILGVIVTPETYGPVLLRRRARKLQKQSGGSVHYTTIYDLGRHLPFRDLMRANLTRPFRFLFTEPIVALIALYISVTYATLYAEFSAFPIVFQEHRGFTAGEGGLAFLGIGVGVVLGTALAPIQNRLYWRAMDKSESGHAPPEARLYLSIVGAILLPAGLFWFAWTTFPSIHWIVPILGGIPLGTAIALILQSLTAYMMDTYTIYCASAIAATVLLRSVLAAAFPLFSPVMFRALGDQWASSVFAFLALAIMPVPILFWKYGRRVRARSRFAWHEPTGQFSDGTATSSRATTIREKDRV</sequence>
<dbReference type="EMBL" id="KI925455">
    <property type="protein sequence ID" value="ETW85534.1"/>
    <property type="molecule type" value="Genomic_DNA"/>
</dbReference>
<feature type="transmembrane region" description="Helical" evidence="9">
    <location>
        <begin position="238"/>
        <end position="265"/>
    </location>
</feature>
<keyword evidence="5 9" id="KW-1133">Transmembrane helix</keyword>
<evidence type="ECO:0000256" key="4">
    <source>
        <dbReference type="ARBA" id="ARBA00022692"/>
    </source>
</evidence>
<keyword evidence="2" id="KW-0813">Transport</keyword>
<dbReference type="RefSeq" id="XP_009541855.1">
    <property type="nucleotide sequence ID" value="XM_009543560.1"/>
</dbReference>
<comment type="subcellular location">
    <subcellularLocation>
        <location evidence="1">Cell membrane</location>
        <topology evidence="1">Multi-pass membrane protein</topology>
    </subcellularLocation>
</comment>
<dbReference type="PANTHER" id="PTHR23502:SF186">
    <property type="entry name" value="MAJOR FACILITATOR SUPERFAMILY (MFS) PROFILE DOMAIN-CONTAINING PROTEIN"/>
    <property type="match status" value="1"/>
</dbReference>
<feature type="transmembrane region" description="Helical" evidence="9">
    <location>
        <begin position="351"/>
        <end position="371"/>
    </location>
</feature>
<evidence type="ECO:0000259" key="10">
    <source>
        <dbReference type="PROSITE" id="PS50850"/>
    </source>
</evidence>
<dbReference type="OrthoDB" id="9986881at2759"/>
<keyword evidence="3" id="KW-1003">Cell membrane</keyword>
<feature type="compositionally biased region" description="Low complexity" evidence="8">
    <location>
        <begin position="46"/>
        <end position="56"/>
    </location>
</feature>
<dbReference type="Gene3D" id="1.20.1250.20">
    <property type="entry name" value="MFS general substrate transporter like domains"/>
    <property type="match status" value="1"/>
</dbReference>
<evidence type="ECO:0000313" key="12">
    <source>
        <dbReference type="Proteomes" id="UP000030671"/>
    </source>
</evidence>
<dbReference type="Proteomes" id="UP000030671">
    <property type="component" value="Unassembled WGS sequence"/>
</dbReference>
<feature type="domain" description="Major facilitator superfamily (MFS) profile" evidence="10">
    <location>
        <begin position="69"/>
        <end position="514"/>
    </location>
</feature>
<dbReference type="HOGENOM" id="CLU_008455_11_6_1"/>
<feature type="region of interest" description="Disordered" evidence="8">
    <location>
        <begin position="1"/>
        <end position="63"/>
    </location>
</feature>